<comment type="subcellular location">
    <subcellularLocation>
        <location evidence="1">Cell membrane</location>
        <topology evidence="1">Multi-pass membrane protein</topology>
    </subcellularLocation>
</comment>
<keyword evidence="6 7" id="KW-0472">Membrane</keyword>
<dbReference type="Gene3D" id="1.20.1250.20">
    <property type="entry name" value="MFS general substrate transporter like domains"/>
    <property type="match status" value="1"/>
</dbReference>
<evidence type="ECO:0000256" key="7">
    <source>
        <dbReference type="SAM" id="Phobius"/>
    </source>
</evidence>
<evidence type="ECO:0000256" key="6">
    <source>
        <dbReference type="ARBA" id="ARBA00023136"/>
    </source>
</evidence>
<feature type="transmembrane region" description="Helical" evidence="7">
    <location>
        <begin position="268"/>
        <end position="288"/>
    </location>
</feature>
<feature type="transmembrane region" description="Helical" evidence="7">
    <location>
        <begin position="376"/>
        <end position="402"/>
    </location>
</feature>
<organism evidence="9 10">
    <name type="scientific">Virgibacillus oceani</name>
    <dbReference type="NCBI Taxonomy" id="1479511"/>
    <lineage>
        <taxon>Bacteria</taxon>
        <taxon>Bacillati</taxon>
        <taxon>Bacillota</taxon>
        <taxon>Bacilli</taxon>
        <taxon>Bacillales</taxon>
        <taxon>Bacillaceae</taxon>
        <taxon>Virgibacillus</taxon>
    </lineage>
</organism>
<dbReference type="SUPFAM" id="SSF103473">
    <property type="entry name" value="MFS general substrate transporter"/>
    <property type="match status" value="1"/>
</dbReference>
<keyword evidence="3" id="KW-1003">Cell membrane</keyword>
<dbReference type="RefSeq" id="WP_188455230.1">
    <property type="nucleotide sequence ID" value="NZ_BMFR01000007.1"/>
</dbReference>
<feature type="transmembrane region" description="Helical" evidence="7">
    <location>
        <begin position="55"/>
        <end position="79"/>
    </location>
</feature>
<dbReference type="GO" id="GO:0022857">
    <property type="term" value="F:transmembrane transporter activity"/>
    <property type="evidence" value="ECO:0007669"/>
    <property type="project" value="InterPro"/>
</dbReference>
<evidence type="ECO:0000256" key="5">
    <source>
        <dbReference type="ARBA" id="ARBA00022989"/>
    </source>
</evidence>
<keyword evidence="5 7" id="KW-1133">Transmembrane helix</keyword>
<dbReference type="InterPro" id="IPR011701">
    <property type="entry name" value="MFS"/>
</dbReference>
<feature type="transmembrane region" description="Helical" evidence="7">
    <location>
        <begin position="22"/>
        <end position="43"/>
    </location>
</feature>
<feature type="transmembrane region" description="Helical" evidence="7">
    <location>
        <begin position="295"/>
        <end position="311"/>
    </location>
</feature>
<accession>A0A917HCL0</accession>
<protein>
    <submittedName>
        <fullName evidence="9">MFS transporter</fullName>
    </submittedName>
</protein>
<feature type="domain" description="Major facilitator superfamily (MFS) profile" evidence="8">
    <location>
        <begin position="21"/>
        <end position="407"/>
    </location>
</feature>
<dbReference type="PROSITE" id="PS50850">
    <property type="entry name" value="MFS"/>
    <property type="match status" value="1"/>
</dbReference>
<dbReference type="AlphaFoldDB" id="A0A917HCL0"/>
<evidence type="ECO:0000256" key="4">
    <source>
        <dbReference type="ARBA" id="ARBA00022692"/>
    </source>
</evidence>
<gene>
    <name evidence="9" type="ORF">GCM10011398_19740</name>
</gene>
<dbReference type="Proteomes" id="UP000622860">
    <property type="component" value="Unassembled WGS sequence"/>
</dbReference>
<dbReference type="EMBL" id="BMFR01000007">
    <property type="protein sequence ID" value="GGG75013.1"/>
    <property type="molecule type" value="Genomic_DNA"/>
</dbReference>
<reference evidence="9" key="2">
    <citation type="submission" date="2020-09" db="EMBL/GenBank/DDBJ databases">
        <authorList>
            <person name="Sun Q."/>
            <person name="Zhou Y."/>
        </authorList>
    </citation>
    <scope>NUCLEOTIDE SEQUENCE</scope>
    <source>
        <strain evidence="9">CGMCC 1.12754</strain>
    </source>
</reference>
<evidence type="ECO:0000313" key="9">
    <source>
        <dbReference type="EMBL" id="GGG75013.1"/>
    </source>
</evidence>
<feature type="transmembrane region" description="Helical" evidence="7">
    <location>
        <begin position="229"/>
        <end position="256"/>
    </location>
</feature>
<dbReference type="PANTHER" id="PTHR23513:SF6">
    <property type="entry name" value="MAJOR FACILITATOR SUPERFAMILY ASSOCIATED DOMAIN-CONTAINING PROTEIN"/>
    <property type="match status" value="1"/>
</dbReference>
<dbReference type="Pfam" id="PF07690">
    <property type="entry name" value="MFS_1"/>
    <property type="match status" value="1"/>
</dbReference>
<dbReference type="PANTHER" id="PTHR23513">
    <property type="entry name" value="INTEGRAL MEMBRANE EFFLUX PROTEIN-RELATED"/>
    <property type="match status" value="1"/>
</dbReference>
<evidence type="ECO:0000313" key="10">
    <source>
        <dbReference type="Proteomes" id="UP000622860"/>
    </source>
</evidence>
<dbReference type="CDD" id="cd06173">
    <property type="entry name" value="MFS_MefA_like"/>
    <property type="match status" value="1"/>
</dbReference>
<name>A0A917HCL0_9BACI</name>
<comment type="caution">
    <text evidence="9">The sequence shown here is derived from an EMBL/GenBank/DDBJ whole genome shotgun (WGS) entry which is preliminary data.</text>
</comment>
<feature type="transmembrane region" description="Helical" evidence="7">
    <location>
        <begin position="317"/>
        <end position="338"/>
    </location>
</feature>
<evidence type="ECO:0000256" key="1">
    <source>
        <dbReference type="ARBA" id="ARBA00004651"/>
    </source>
</evidence>
<keyword evidence="2" id="KW-0813">Transport</keyword>
<evidence type="ECO:0000256" key="3">
    <source>
        <dbReference type="ARBA" id="ARBA00022475"/>
    </source>
</evidence>
<keyword evidence="4 7" id="KW-0812">Transmembrane</keyword>
<keyword evidence="10" id="KW-1185">Reference proteome</keyword>
<dbReference type="InterPro" id="IPR036259">
    <property type="entry name" value="MFS_trans_sf"/>
</dbReference>
<feature type="transmembrane region" description="Helical" evidence="7">
    <location>
        <begin position="181"/>
        <end position="201"/>
    </location>
</feature>
<proteinExistence type="predicted"/>
<dbReference type="InterPro" id="IPR020846">
    <property type="entry name" value="MFS_dom"/>
</dbReference>
<feature type="transmembrane region" description="Helical" evidence="7">
    <location>
        <begin position="350"/>
        <end position="370"/>
    </location>
</feature>
<sequence>MEAAQSNTVNEAKVPVFKNRNFLFLIIAALFSSPGYYVYLIGAEWLMLSITENRFYFGMLFLAASIPRLLLLTAGGLIADRFNRRTILFLSDLSRALLIIVLLFFILTDSVTAVHLIVLAMLFGISDAFSYPAMNSMTPMILAEDQLQRGNSLIQMTAQISPILGPAVGGSLIAFLGFEGVFTVAFIMLLLSSLAVLFIRLPDQPVANEKKTPWEDLKEGFSYARKNELVIAVVILGFFLNFFISGPLSIGLPIIIKDIFQGSALNLASVEISMGIGALAGAIVLASIRLKKQGLVLLISLILLGIFYASIGMSANLLLVVMLVATMGFLIQLVNIPLMTMLQQTTEKRMLGRMMSFLMTVSTGLVPVSYVVTSLLLAMGVGIQVIIMVGGIIVTLIAAINFRNKHILSFKEQKG</sequence>
<dbReference type="GO" id="GO:0005886">
    <property type="term" value="C:plasma membrane"/>
    <property type="evidence" value="ECO:0007669"/>
    <property type="project" value="UniProtKB-SubCell"/>
</dbReference>
<reference evidence="9" key="1">
    <citation type="journal article" date="2014" name="Int. J. Syst. Evol. Microbiol.">
        <title>Complete genome sequence of Corynebacterium casei LMG S-19264T (=DSM 44701T), isolated from a smear-ripened cheese.</title>
        <authorList>
            <consortium name="US DOE Joint Genome Institute (JGI-PGF)"/>
            <person name="Walter F."/>
            <person name="Albersmeier A."/>
            <person name="Kalinowski J."/>
            <person name="Ruckert C."/>
        </authorList>
    </citation>
    <scope>NUCLEOTIDE SEQUENCE</scope>
    <source>
        <strain evidence="9">CGMCC 1.12754</strain>
    </source>
</reference>
<evidence type="ECO:0000256" key="2">
    <source>
        <dbReference type="ARBA" id="ARBA00022448"/>
    </source>
</evidence>
<evidence type="ECO:0000259" key="8">
    <source>
        <dbReference type="PROSITE" id="PS50850"/>
    </source>
</evidence>